<feature type="region of interest" description="Disordered" evidence="1">
    <location>
        <begin position="1"/>
        <end position="58"/>
    </location>
</feature>
<dbReference type="AlphaFoldDB" id="A0A067JPC1"/>
<evidence type="ECO:0000313" key="2">
    <source>
        <dbReference type="EMBL" id="KDP24668.1"/>
    </source>
</evidence>
<keyword evidence="3" id="KW-1185">Reference proteome</keyword>
<proteinExistence type="predicted"/>
<accession>A0A067JPC1</accession>
<feature type="compositionally biased region" description="Basic and acidic residues" evidence="1">
    <location>
        <begin position="25"/>
        <end position="49"/>
    </location>
</feature>
<reference evidence="2 3" key="1">
    <citation type="journal article" date="2014" name="PLoS ONE">
        <title>Global Analysis of Gene Expression Profiles in Physic Nut (Jatropha curcas L.) Seedlings Exposed to Salt Stress.</title>
        <authorList>
            <person name="Zhang L."/>
            <person name="Zhang C."/>
            <person name="Wu P."/>
            <person name="Chen Y."/>
            <person name="Li M."/>
            <person name="Jiang H."/>
            <person name="Wu G."/>
        </authorList>
    </citation>
    <scope>NUCLEOTIDE SEQUENCE [LARGE SCALE GENOMIC DNA]</scope>
    <source>
        <strain evidence="3">cv. GZQX0401</strain>
        <tissue evidence="2">Young leaves</tissue>
    </source>
</reference>
<protein>
    <submittedName>
        <fullName evidence="2">Uncharacterized protein</fullName>
    </submittedName>
</protein>
<gene>
    <name evidence="2" type="ORF">JCGZ_26515</name>
</gene>
<sequence>MFKKTGGEPGGAGTTSGGAAAASGELERRQEGLERLANKGKERRRGEERKKKKEGGGRLAFKALKIATDQSVANRSQFLNLQRRFTWQSICDRFETKEFGRKNSVSNKSHIGRKNHSKF</sequence>
<organism evidence="2 3">
    <name type="scientific">Jatropha curcas</name>
    <name type="common">Barbados nut</name>
    <dbReference type="NCBI Taxonomy" id="180498"/>
    <lineage>
        <taxon>Eukaryota</taxon>
        <taxon>Viridiplantae</taxon>
        <taxon>Streptophyta</taxon>
        <taxon>Embryophyta</taxon>
        <taxon>Tracheophyta</taxon>
        <taxon>Spermatophyta</taxon>
        <taxon>Magnoliopsida</taxon>
        <taxon>eudicotyledons</taxon>
        <taxon>Gunneridae</taxon>
        <taxon>Pentapetalae</taxon>
        <taxon>rosids</taxon>
        <taxon>fabids</taxon>
        <taxon>Malpighiales</taxon>
        <taxon>Euphorbiaceae</taxon>
        <taxon>Crotonoideae</taxon>
        <taxon>Jatropheae</taxon>
        <taxon>Jatropha</taxon>
    </lineage>
</organism>
<name>A0A067JPC1_JATCU</name>
<evidence type="ECO:0000256" key="1">
    <source>
        <dbReference type="SAM" id="MobiDB-lite"/>
    </source>
</evidence>
<dbReference type="EMBL" id="KK915094">
    <property type="protein sequence ID" value="KDP24668.1"/>
    <property type="molecule type" value="Genomic_DNA"/>
</dbReference>
<evidence type="ECO:0000313" key="3">
    <source>
        <dbReference type="Proteomes" id="UP000027138"/>
    </source>
</evidence>
<feature type="compositionally biased region" description="Gly residues" evidence="1">
    <location>
        <begin position="7"/>
        <end position="16"/>
    </location>
</feature>
<dbReference type="Proteomes" id="UP000027138">
    <property type="component" value="Unassembled WGS sequence"/>
</dbReference>